<proteinExistence type="predicted"/>
<keyword evidence="2" id="KW-1185">Reference proteome</keyword>
<evidence type="ECO:0000313" key="1">
    <source>
        <dbReference type="EMBL" id="RMZ98529.1"/>
    </source>
</evidence>
<name>A0A3M7PHI8_BRAPC</name>
<dbReference type="AlphaFoldDB" id="A0A3M7PHI8"/>
<organism evidence="1 2">
    <name type="scientific">Brachionus plicatilis</name>
    <name type="common">Marine rotifer</name>
    <name type="synonym">Brachionus muelleri</name>
    <dbReference type="NCBI Taxonomy" id="10195"/>
    <lineage>
        <taxon>Eukaryota</taxon>
        <taxon>Metazoa</taxon>
        <taxon>Spiralia</taxon>
        <taxon>Gnathifera</taxon>
        <taxon>Rotifera</taxon>
        <taxon>Eurotatoria</taxon>
        <taxon>Monogononta</taxon>
        <taxon>Pseudotrocha</taxon>
        <taxon>Ploima</taxon>
        <taxon>Brachionidae</taxon>
        <taxon>Brachionus</taxon>
    </lineage>
</organism>
<reference evidence="1 2" key="1">
    <citation type="journal article" date="2018" name="Sci. Rep.">
        <title>Genomic signatures of local adaptation to the degree of environmental predictability in rotifers.</title>
        <authorList>
            <person name="Franch-Gras L."/>
            <person name="Hahn C."/>
            <person name="Garcia-Roger E.M."/>
            <person name="Carmona M.J."/>
            <person name="Serra M."/>
            <person name="Gomez A."/>
        </authorList>
    </citation>
    <scope>NUCLEOTIDE SEQUENCE [LARGE SCALE GENOMIC DNA]</scope>
    <source>
        <strain evidence="1">HYR1</strain>
    </source>
</reference>
<protein>
    <submittedName>
        <fullName evidence="1">Uncharacterized protein</fullName>
    </submittedName>
</protein>
<evidence type="ECO:0000313" key="2">
    <source>
        <dbReference type="Proteomes" id="UP000276133"/>
    </source>
</evidence>
<dbReference type="Proteomes" id="UP000276133">
    <property type="component" value="Unassembled WGS sequence"/>
</dbReference>
<sequence>MVKINLNFVKASSVQYSRNLFNYSTVYPCTLMPASKLEIPVYNVYSGSACISLDQPHLNNFEYWFKIILKITYGFFSNNLINSNNLGRNPGSLEMSLFLPFSPMRRD</sequence>
<gene>
    <name evidence="1" type="ORF">BpHYR1_046339</name>
</gene>
<dbReference type="EMBL" id="REGN01010716">
    <property type="protein sequence ID" value="RMZ98529.1"/>
    <property type="molecule type" value="Genomic_DNA"/>
</dbReference>
<comment type="caution">
    <text evidence="1">The sequence shown here is derived from an EMBL/GenBank/DDBJ whole genome shotgun (WGS) entry which is preliminary data.</text>
</comment>
<accession>A0A3M7PHI8</accession>